<dbReference type="KEGG" id="fox:FOXG_21975"/>
<reference evidence="1" key="1">
    <citation type="submission" date="2007-04" db="EMBL/GenBank/DDBJ databases">
        <authorList>
            <consortium name="The Broad Institute Genome Sequencing Platform"/>
            <person name="Birren B."/>
            <person name="Lander E."/>
            <person name="Galagan J."/>
            <person name="Nusbaum C."/>
            <person name="Devon K."/>
            <person name="Ma L.-J."/>
            <person name="Jaffe D."/>
            <person name="Butler J."/>
            <person name="Alvarez P."/>
            <person name="Gnerre S."/>
            <person name="Grabherr M."/>
            <person name="Kleber M."/>
            <person name="Mauceli E."/>
            <person name="Brockman W."/>
            <person name="MacCallum I.A."/>
            <person name="Young S."/>
            <person name="LaButti K."/>
            <person name="DeCaprio D."/>
            <person name="Crawford M."/>
            <person name="Koehrsen M."/>
            <person name="Engels R."/>
            <person name="Montgomery P."/>
            <person name="Pearson M."/>
            <person name="Howarth C."/>
            <person name="Larson L."/>
            <person name="White J."/>
            <person name="O'Leary S."/>
            <person name="Kodira C."/>
            <person name="Zeng Q."/>
            <person name="Yandava C."/>
            <person name="Alvarado L."/>
            <person name="Kistler C."/>
            <person name="Shim W.-B."/>
            <person name="Kang S."/>
            <person name="Woloshuk C."/>
        </authorList>
    </citation>
    <scope>NUCLEOTIDE SEQUENCE</scope>
    <source>
        <strain evidence="1">4287</strain>
    </source>
</reference>
<sequence length="63" mass="6990">MIKVKFSKDESSGFQAPWKSLVIILPFGDHGEPGNTCTNFAPDKAQLTYCIVMIQDKDGRCPD</sequence>
<dbReference type="GeneID" id="28962681"/>
<name>A0A0J9W421_FUSO4</name>
<proteinExistence type="predicted"/>
<protein>
    <submittedName>
        <fullName evidence="1">Uncharacterized protein</fullName>
    </submittedName>
</protein>
<reference evidence="1" key="2">
    <citation type="journal article" date="2010" name="Nature">
        <title>Comparative genomics reveals mobile pathogenicity chromosomes in Fusarium.</title>
        <authorList>
            <person name="Ma L.J."/>
            <person name="van der Does H.C."/>
            <person name="Borkovich K.A."/>
            <person name="Coleman J.J."/>
            <person name="Daboussi M.J."/>
            <person name="Di Pietro A."/>
            <person name="Dufresne M."/>
            <person name="Freitag M."/>
            <person name="Grabherr M."/>
            <person name="Henrissat B."/>
            <person name="Houterman P.M."/>
            <person name="Kang S."/>
            <person name="Shim W.B."/>
            <person name="Woloshuk C."/>
            <person name="Xie X."/>
            <person name="Xu J.R."/>
            <person name="Antoniw J."/>
            <person name="Baker S.E."/>
            <person name="Bluhm B.H."/>
            <person name="Breakspear A."/>
            <person name="Brown D.W."/>
            <person name="Butchko R.A."/>
            <person name="Chapman S."/>
            <person name="Coulson R."/>
            <person name="Coutinho P.M."/>
            <person name="Danchin E.G."/>
            <person name="Diener A."/>
            <person name="Gale L.R."/>
            <person name="Gardiner D.M."/>
            <person name="Goff S."/>
            <person name="Hammond-Kosack K.E."/>
            <person name="Hilburn K."/>
            <person name="Hua-Van A."/>
            <person name="Jonkers W."/>
            <person name="Kazan K."/>
            <person name="Kodira C.D."/>
            <person name="Koehrsen M."/>
            <person name="Kumar L."/>
            <person name="Lee Y.H."/>
            <person name="Li L."/>
            <person name="Manners J.M."/>
            <person name="Miranda-Saavedra D."/>
            <person name="Mukherjee M."/>
            <person name="Park G."/>
            <person name="Park J."/>
            <person name="Park S.Y."/>
            <person name="Proctor R.H."/>
            <person name="Regev A."/>
            <person name="Ruiz-Roldan M.C."/>
            <person name="Sain D."/>
            <person name="Sakthikumar S."/>
            <person name="Sykes S."/>
            <person name="Schwartz D.C."/>
            <person name="Turgeon B.G."/>
            <person name="Wapinski I."/>
            <person name="Yoder O."/>
            <person name="Young S."/>
            <person name="Zeng Q."/>
            <person name="Zhou S."/>
            <person name="Galagan J."/>
            <person name="Cuomo C.A."/>
            <person name="Kistler H.C."/>
            <person name="Rep M."/>
        </authorList>
    </citation>
    <scope>NUCLEOTIDE SEQUENCE [LARGE SCALE GENOMIC DNA]</scope>
    <source>
        <strain evidence="1">4287</strain>
    </source>
</reference>
<dbReference type="Proteomes" id="UP000009097">
    <property type="component" value="Unassembled WGS sequence"/>
</dbReference>
<dbReference type="EMBL" id="DS231722">
    <property type="protein sequence ID" value="KNB17581.1"/>
    <property type="molecule type" value="Genomic_DNA"/>
</dbReference>
<gene>
    <name evidence="1" type="ORF">FOXG_21975</name>
</gene>
<dbReference type="VEuPathDB" id="FungiDB:FOXG_21975"/>
<evidence type="ECO:0000313" key="1">
    <source>
        <dbReference type="EMBL" id="KNB17581.1"/>
    </source>
</evidence>
<evidence type="ECO:0000313" key="2">
    <source>
        <dbReference type="Proteomes" id="UP000009097"/>
    </source>
</evidence>
<dbReference type="AlphaFoldDB" id="A0A0J9W421"/>
<dbReference type="RefSeq" id="XP_018255626.1">
    <property type="nucleotide sequence ID" value="XM_018402355.1"/>
</dbReference>
<accession>A0A0J9W421</accession>
<organism evidence="1 2">
    <name type="scientific">Fusarium oxysporum f. sp. lycopersici (strain 4287 / CBS 123668 / FGSC 9935 / NRRL 34936)</name>
    <name type="common">Fusarium vascular wilt of tomato</name>
    <dbReference type="NCBI Taxonomy" id="426428"/>
    <lineage>
        <taxon>Eukaryota</taxon>
        <taxon>Fungi</taxon>
        <taxon>Dikarya</taxon>
        <taxon>Ascomycota</taxon>
        <taxon>Pezizomycotina</taxon>
        <taxon>Sordariomycetes</taxon>
        <taxon>Hypocreomycetidae</taxon>
        <taxon>Hypocreales</taxon>
        <taxon>Nectriaceae</taxon>
        <taxon>Fusarium</taxon>
        <taxon>Fusarium oxysporum species complex</taxon>
    </lineage>
</organism>